<dbReference type="InParanoid" id="A0A2P6MXS2"/>
<name>A0A2P6MXS2_9EUKA</name>
<sequence>VAYVFITDERWSATVMRFLLLTALFLHLVFSPFVTAAGQWLETICLLSLCCLTVLNGQLEYRYSHAFLGIIALPFVASLIIVIYKLWMKRRKKYTQYEPLVTSEEL</sequence>
<evidence type="ECO:0000313" key="2">
    <source>
        <dbReference type="EMBL" id="PRP76504.1"/>
    </source>
</evidence>
<keyword evidence="3" id="KW-1185">Reference proteome</keyword>
<proteinExistence type="predicted"/>
<dbReference type="AlphaFoldDB" id="A0A2P6MXS2"/>
<comment type="caution">
    <text evidence="2">The sequence shown here is derived from an EMBL/GenBank/DDBJ whole genome shotgun (WGS) entry which is preliminary data.</text>
</comment>
<evidence type="ECO:0000313" key="3">
    <source>
        <dbReference type="Proteomes" id="UP000241769"/>
    </source>
</evidence>
<evidence type="ECO:0000256" key="1">
    <source>
        <dbReference type="SAM" id="Phobius"/>
    </source>
</evidence>
<keyword evidence="1" id="KW-0472">Membrane</keyword>
<accession>A0A2P6MXS2</accession>
<feature type="non-terminal residue" evidence="2">
    <location>
        <position position="1"/>
    </location>
</feature>
<dbReference type="EMBL" id="MDYQ01000320">
    <property type="protein sequence ID" value="PRP76504.1"/>
    <property type="molecule type" value="Genomic_DNA"/>
</dbReference>
<feature type="transmembrane region" description="Helical" evidence="1">
    <location>
        <begin position="15"/>
        <end position="33"/>
    </location>
</feature>
<reference evidence="2 3" key="1">
    <citation type="journal article" date="2018" name="Genome Biol. Evol.">
        <title>Multiple Roots of Fruiting Body Formation in Amoebozoa.</title>
        <authorList>
            <person name="Hillmann F."/>
            <person name="Forbes G."/>
            <person name="Novohradska S."/>
            <person name="Ferling I."/>
            <person name="Riege K."/>
            <person name="Groth M."/>
            <person name="Westermann M."/>
            <person name="Marz M."/>
            <person name="Spaller T."/>
            <person name="Winckler T."/>
            <person name="Schaap P."/>
            <person name="Glockner G."/>
        </authorList>
    </citation>
    <scope>NUCLEOTIDE SEQUENCE [LARGE SCALE GENOMIC DNA]</scope>
    <source>
        <strain evidence="2 3">Jena</strain>
    </source>
</reference>
<protein>
    <submittedName>
        <fullName evidence="2">Uncharacterized protein</fullName>
    </submittedName>
</protein>
<organism evidence="2 3">
    <name type="scientific">Planoprotostelium fungivorum</name>
    <dbReference type="NCBI Taxonomy" id="1890364"/>
    <lineage>
        <taxon>Eukaryota</taxon>
        <taxon>Amoebozoa</taxon>
        <taxon>Evosea</taxon>
        <taxon>Variosea</taxon>
        <taxon>Cavosteliida</taxon>
        <taxon>Cavosteliaceae</taxon>
        <taxon>Planoprotostelium</taxon>
    </lineage>
</organism>
<keyword evidence="1" id="KW-1133">Transmembrane helix</keyword>
<gene>
    <name evidence="2" type="ORF">PROFUN_15055</name>
</gene>
<keyword evidence="1" id="KW-0812">Transmembrane</keyword>
<dbReference type="Proteomes" id="UP000241769">
    <property type="component" value="Unassembled WGS sequence"/>
</dbReference>
<feature type="transmembrane region" description="Helical" evidence="1">
    <location>
        <begin position="65"/>
        <end position="87"/>
    </location>
</feature>